<dbReference type="NCBIfam" id="TIGR00756">
    <property type="entry name" value="PPR"/>
    <property type="match status" value="1"/>
</dbReference>
<dbReference type="AlphaFoldDB" id="A0A813LJU6"/>
<evidence type="ECO:0000313" key="4">
    <source>
        <dbReference type="Proteomes" id="UP000626109"/>
    </source>
</evidence>
<comment type="caution">
    <text evidence="3">The sequence shown here is derived from an EMBL/GenBank/DDBJ whole genome shotgun (WGS) entry which is preliminary data.</text>
</comment>
<sequence length="788" mass="86106">MCEHLPDVNSDETVGNVVFIGAKVHRCHTLERYCDSKRLQAQTLRFSARSGPVSGNDGGRLQRLQKRIPTDQHRLSGVCGKYSVLGVKIFYYQGPMIISITWAKSKKPYSANTLRLPPAVNAAHVMQRFGSSSSLPVCESRWEPPPPPPSQRLPQQALGHRFRPPSAAISKPPCSVSGGSSSSWSSRLKEINDPAARGDVQSAHAAFDAALGSRIPNERFKTILWNTVLKAHAKSGDFAGAREWFDQMGKQGVSKNAPTFGKLLESAANAGRADEVEQWMVAAPVTCRELEAARPVDILPTIRVGHCDFLTEGILYLTLVHIGAVYQGLAPTWPSLALGEVFDGSKTDMKCERQKFVVQLTNFSSTGAGRMVSSLTGTAAGRVVQMPSFNPDPLVQLSVDLRTMAAARSLENERALQHLFKQAVSAADEAVARELKTVSGGSGAVSVTSTGNAASASVPMLSRGRVSSLRQLTQQRCWRAFEDRLASYSWAKSVPHYKASRALVQSEYLDARVAAFIALNDQRVRAHFGAALERAMSAYISNRSSIAMPAAEADVEAEHSQLASWAQELLSGSVKELTDTDAFGEARVRLDTAMREGLLQARDKNIEVWKAYSDESTRCAVAANRAREKQCGWFCLFNNVPWSHQATSRRHLSNCFSKSTVGNRMSPTLRAHVFEAWYRKDMGYDVQRVQMRFYSLVVTLAALACGAWWKIRQPYAEPLGFPAAATMYGSAPQQHPSYYMQAPHTYGVPGQAYGPSREAAGLNARAAAFAAGGQPQGPRRFSMFRGAA</sequence>
<organism evidence="3 4">
    <name type="scientific">Polarella glacialis</name>
    <name type="common">Dinoflagellate</name>
    <dbReference type="NCBI Taxonomy" id="89957"/>
    <lineage>
        <taxon>Eukaryota</taxon>
        <taxon>Sar</taxon>
        <taxon>Alveolata</taxon>
        <taxon>Dinophyceae</taxon>
        <taxon>Suessiales</taxon>
        <taxon>Suessiaceae</taxon>
        <taxon>Polarella</taxon>
    </lineage>
</organism>
<gene>
    <name evidence="3" type="ORF">PGLA2088_LOCUS44357</name>
</gene>
<dbReference type="InterPro" id="IPR002885">
    <property type="entry name" value="PPR_rpt"/>
</dbReference>
<evidence type="ECO:0000256" key="2">
    <source>
        <dbReference type="SAM" id="MobiDB-lite"/>
    </source>
</evidence>
<dbReference type="Proteomes" id="UP000626109">
    <property type="component" value="Unassembled WGS sequence"/>
</dbReference>
<proteinExistence type="predicted"/>
<feature type="region of interest" description="Disordered" evidence="2">
    <location>
        <begin position="136"/>
        <end position="157"/>
    </location>
</feature>
<reference evidence="3" key="1">
    <citation type="submission" date="2021-02" db="EMBL/GenBank/DDBJ databases">
        <authorList>
            <person name="Dougan E. K."/>
            <person name="Rhodes N."/>
            <person name="Thang M."/>
            <person name="Chan C."/>
        </authorList>
    </citation>
    <scope>NUCLEOTIDE SEQUENCE</scope>
</reference>
<evidence type="ECO:0000313" key="3">
    <source>
        <dbReference type="EMBL" id="CAE8726069.1"/>
    </source>
</evidence>
<dbReference type="Gene3D" id="1.25.40.10">
    <property type="entry name" value="Tetratricopeptide repeat domain"/>
    <property type="match status" value="1"/>
</dbReference>
<dbReference type="EMBL" id="CAJNNW010035168">
    <property type="protein sequence ID" value="CAE8726069.1"/>
    <property type="molecule type" value="Genomic_DNA"/>
</dbReference>
<feature type="repeat" description="PPR" evidence="1">
    <location>
        <begin position="221"/>
        <end position="255"/>
    </location>
</feature>
<accession>A0A813LJU6</accession>
<protein>
    <submittedName>
        <fullName evidence="3">Uncharacterized protein</fullName>
    </submittedName>
</protein>
<dbReference type="InterPro" id="IPR011990">
    <property type="entry name" value="TPR-like_helical_dom_sf"/>
</dbReference>
<dbReference type="PROSITE" id="PS51375">
    <property type="entry name" value="PPR"/>
    <property type="match status" value="1"/>
</dbReference>
<evidence type="ECO:0000256" key="1">
    <source>
        <dbReference type="PROSITE-ProRule" id="PRU00708"/>
    </source>
</evidence>
<name>A0A813LJU6_POLGL</name>